<evidence type="ECO:0000313" key="3">
    <source>
        <dbReference type="EMBL" id="GGT30591.1"/>
    </source>
</evidence>
<organism evidence="3 4">
    <name type="scientific">Streptomyces phaeofaciens</name>
    <dbReference type="NCBI Taxonomy" id="68254"/>
    <lineage>
        <taxon>Bacteria</taxon>
        <taxon>Bacillati</taxon>
        <taxon>Actinomycetota</taxon>
        <taxon>Actinomycetes</taxon>
        <taxon>Kitasatosporales</taxon>
        <taxon>Streptomycetaceae</taxon>
        <taxon>Streptomyces</taxon>
    </lineage>
</organism>
<keyword evidence="2" id="KW-1133">Transmembrane helix</keyword>
<evidence type="ECO:0000256" key="1">
    <source>
        <dbReference type="SAM" id="MobiDB-lite"/>
    </source>
</evidence>
<keyword evidence="2" id="KW-0472">Membrane</keyword>
<dbReference type="Proteomes" id="UP000646776">
    <property type="component" value="Unassembled WGS sequence"/>
</dbReference>
<dbReference type="EMBL" id="BMSA01000001">
    <property type="protein sequence ID" value="GGT30591.1"/>
    <property type="molecule type" value="Genomic_DNA"/>
</dbReference>
<evidence type="ECO:0000256" key="2">
    <source>
        <dbReference type="SAM" id="Phobius"/>
    </source>
</evidence>
<feature type="transmembrane region" description="Helical" evidence="2">
    <location>
        <begin position="195"/>
        <end position="215"/>
    </location>
</feature>
<name>A0A918H213_9ACTN</name>
<dbReference type="RefSeq" id="WP_189706601.1">
    <property type="nucleotide sequence ID" value="NZ_BMSA01000001.1"/>
</dbReference>
<feature type="transmembrane region" description="Helical" evidence="2">
    <location>
        <begin position="221"/>
        <end position="239"/>
    </location>
</feature>
<comment type="caution">
    <text evidence="3">The sequence shown here is derived from an EMBL/GenBank/DDBJ whole genome shotgun (WGS) entry which is preliminary data.</text>
</comment>
<gene>
    <name evidence="3" type="ORF">GCM10010226_03120</name>
</gene>
<proteinExistence type="predicted"/>
<feature type="region of interest" description="Disordered" evidence="1">
    <location>
        <begin position="1"/>
        <end position="22"/>
    </location>
</feature>
<keyword evidence="4" id="KW-1185">Reference proteome</keyword>
<accession>A0A918H213</accession>
<keyword evidence="2" id="KW-0812">Transmembrane</keyword>
<feature type="compositionally biased region" description="Low complexity" evidence="1">
    <location>
        <begin position="1"/>
        <end position="13"/>
    </location>
</feature>
<feature type="transmembrane region" description="Helical" evidence="2">
    <location>
        <begin position="157"/>
        <end position="183"/>
    </location>
</feature>
<dbReference type="AlphaFoldDB" id="A0A918H213"/>
<evidence type="ECO:0000313" key="4">
    <source>
        <dbReference type="Proteomes" id="UP000646776"/>
    </source>
</evidence>
<sequence>MTETTGDTTTGRAPDTRRTAGPRRRAALVAFRIAMAALILLLSWRTYEETGIALARSNGTLRTAGATVTEMTSHTESGTTGGGQDGGGASYHYTEYTIELRLADGTKTLHGVPEESVHGLREGRRATVGLWHGRVVEIDGRDVWRGWHPQATDITLFVLYPLIMGYLIALAVSAAAFLAGLGGRGRVAPDVRGPAGVFGFFTGVAAILGLVVLGALGEGPVFWPLVPVAAGTAVALARLRADVRRARRAAAAA</sequence>
<protein>
    <submittedName>
        <fullName evidence="3">Uncharacterized protein</fullName>
    </submittedName>
</protein>
<reference evidence="3" key="1">
    <citation type="journal article" date="2014" name="Int. J. Syst. Evol. Microbiol.">
        <title>Complete genome sequence of Corynebacterium casei LMG S-19264T (=DSM 44701T), isolated from a smear-ripened cheese.</title>
        <authorList>
            <consortium name="US DOE Joint Genome Institute (JGI-PGF)"/>
            <person name="Walter F."/>
            <person name="Albersmeier A."/>
            <person name="Kalinowski J."/>
            <person name="Ruckert C."/>
        </authorList>
    </citation>
    <scope>NUCLEOTIDE SEQUENCE</scope>
    <source>
        <strain evidence="3">JCM 4125</strain>
    </source>
</reference>
<feature type="transmembrane region" description="Helical" evidence="2">
    <location>
        <begin position="26"/>
        <end position="44"/>
    </location>
</feature>
<reference evidence="3" key="2">
    <citation type="submission" date="2020-09" db="EMBL/GenBank/DDBJ databases">
        <authorList>
            <person name="Sun Q."/>
            <person name="Ohkuma M."/>
        </authorList>
    </citation>
    <scope>NUCLEOTIDE SEQUENCE</scope>
    <source>
        <strain evidence="3">JCM 4125</strain>
    </source>
</reference>